<evidence type="ECO:0000256" key="2">
    <source>
        <dbReference type="SAM" id="Phobius"/>
    </source>
</evidence>
<proteinExistence type="predicted"/>
<reference evidence="3 4" key="1">
    <citation type="journal article" date="2016" name="BMC Genomics">
        <title>Combined genomic and structural analyses of a cultured magnetotactic bacterium reveals its niche adaptation to a dynamic environment.</title>
        <authorList>
            <person name="Araujo A.C."/>
            <person name="Morillo V."/>
            <person name="Cypriano J."/>
            <person name="Teixeira L.C."/>
            <person name="Leao P."/>
            <person name="Lyra S."/>
            <person name="Almeida L.G."/>
            <person name="Bazylinski D.A."/>
            <person name="Vasconcellos A.T."/>
            <person name="Abreu F."/>
            <person name="Lins U."/>
        </authorList>
    </citation>
    <scope>NUCLEOTIDE SEQUENCE [LARGE SCALE GENOMIC DNA]</scope>
    <source>
        <strain evidence="3 4">IT-1</strain>
    </source>
</reference>
<keyword evidence="2" id="KW-1133">Transmembrane helix</keyword>
<keyword evidence="2" id="KW-0812">Transmembrane</keyword>
<dbReference type="AlphaFoldDB" id="A0A1Y2K1W5"/>
<feature type="transmembrane region" description="Helical" evidence="2">
    <location>
        <begin position="32"/>
        <end position="51"/>
    </location>
</feature>
<dbReference type="OrthoDB" id="178549at2"/>
<dbReference type="EMBL" id="LVJN01000020">
    <property type="protein sequence ID" value="OSM01952.1"/>
    <property type="molecule type" value="Genomic_DNA"/>
</dbReference>
<dbReference type="Proteomes" id="UP000194003">
    <property type="component" value="Unassembled WGS sequence"/>
</dbReference>
<name>A0A1Y2K1W5_9PROT</name>
<evidence type="ECO:0000313" key="3">
    <source>
        <dbReference type="EMBL" id="OSM01952.1"/>
    </source>
</evidence>
<evidence type="ECO:0000313" key="4">
    <source>
        <dbReference type="Proteomes" id="UP000194003"/>
    </source>
</evidence>
<comment type="caution">
    <text evidence="3">The sequence shown here is derived from an EMBL/GenBank/DDBJ whole genome shotgun (WGS) entry which is preliminary data.</text>
</comment>
<feature type="region of interest" description="Disordered" evidence="1">
    <location>
        <begin position="102"/>
        <end position="169"/>
    </location>
</feature>
<keyword evidence="4" id="KW-1185">Reference proteome</keyword>
<keyword evidence="2" id="KW-0472">Membrane</keyword>
<sequence>MNLDELDSDRPLSRRERWSRMMEEQGRRVQRWVTIGVLLILPVAFWLIFIAREKGFESGSMFKRERAAAEWKAKGESGQKAAAAAKASGSGEVGKSAGGSLLGGIIGGDEGAPLDPPKRPAPERYVSTQEMERATRMQKAAPPAPPPQAEKQQQEAPKPPAEPRVGAERPAQSVALKALDDQGNAVQVTVETNGPVAVGNFRLGGSVLGHRRLQGDLVNWAEQTLESARVELDFLDRNGHILARRQLDPLVIAGGVFGDQVKPLEAGMSRVFGLDARDLPSAWKGAVRARVLTYTLAGREAATP</sequence>
<evidence type="ECO:0000256" key="1">
    <source>
        <dbReference type="SAM" id="MobiDB-lite"/>
    </source>
</evidence>
<dbReference type="RefSeq" id="WP_085444452.1">
    <property type="nucleotide sequence ID" value="NZ_LVJN01000020.1"/>
</dbReference>
<gene>
    <name evidence="3" type="ORF">MAIT1_02019</name>
</gene>
<protein>
    <submittedName>
        <fullName evidence="3">Uncharacterized protein</fullName>
    </submittedName>
</protein>
<organism evidence="3 4">
    <name type="scientific">Magnetofaba australis IT-1</name>
    <dbReference type="NCBI Taxonomy" id="1434232"/>
    <lineage>
        <taxon>Bacteria</taxon>
        <taxon>Pseudomonadati</taxon>
        <taxon>Pseudomonadota</taxon>
        <taxon>Magnetococcia</taxon>
        <taxon>Magnetococcales</taxon>
        <taxon>Magnetococcaceae</taxon>
        <taxon>Magnetofaba</taxon>
    </lineage>
</organism>
<accession>A0A1Y2K1W5</accession>